<name>A0A9P1C9G7_9DINO</name>
<dbReference type="EMBL" id="CAMXCT030001175">
    <property type="protein sequence ID" value="CAL4774837.1"/>
    <property type="molecule type" value="Genomic_DNA"/>
</dbReference>
<gene>
    <name evidence="2" type="ORF">C1SCF055_LOCUS14789</name>
</gene>
<evidence type="ECO:0000313" key="3">
    <source>
        <dbReference type="EMBL" id="CAL4774837.1"/>
    </source>
</evidence>
<evidence type="ECO:0000313" key="2">
    <source>
        <dbReference type="EMBL" id="CAI3987525.1"/>
    </source>
</evidence>
<reference evidence="2" key="1">
    <citation type="submission" date="2022-10" db="EMBL/GenBank/DDBJ databases">
        <authorList>
            <person name="Chen Y."/>
            <person name="Dougan E. K."/>
            <person name="Chan C."/>
            <person name="Rhodes N."/>
            <person name="Thang M."/>
        </authorList>
    </citation>
    <scope>NUCLEOTIDE SEQUENCE</scope>
</reference>
<feature type="compositionally biased region" description="Basic residues" evidence="1">
    <location>
        <begin position="65"/>
        <end position="74"/>
    </location>
</feature>
<dbReference type="EMBL" id="CAMXCT010001175">
    <property type="protein sequence ID" value="CAI3987525.1"/>
    <property type="molecule type" value="Genomic_DNA"/>
</dbReference>
<reference evidence="3 4" key="2">
    <citation type="submission" date="2024-05" db="EMBL/GenBank/DDBJ databases">
        <authorList>
            <person name="Chen Y."/>
            <person name="Shah S."/>
            <person name="Dougan E. K."/>
            <person name="Thang M."/>
            <person name="Chan C."/>
        </authorList>
    </citation>
    <scope>NUCLEOTIDE SEQUENCE [LARGE SCALE GENOMIC DNA]</scope>
</reference>
<evidence type="ECO:0000313" key="4">
    <source>
        <dbReference type="Proteomes" id="UP001152797"/>
    </source>
</evidence>
<dbReference type="EMBL" id="CAMXCT020001175">
    <property type="protein sequence ID" value="CAL1140900.1"/>
    <property type="molecule type" value="Genomic_DNA"/>
</dbReference>
<dbReference type="AlphaFoldDB" id="A0A9P1C9G7"/>
<dbReference type="OrthoDB" id="434649at2759"/>
<feature type="region of interest" description="Disordered" evidence="1">
    <location>
        <begin position="50"/>
        <end position="82"/>
    </location>
</feature>
<accession>A0A9P1C9G7</accession>
<organism evidence="2">
    <name type="scientific">Cladocopium goreaui</name>
    <dbReference type="NCBI Taxonomy" id="2562237"/>
    <lineage>
        <taxon>Eukaryota</taxon>
        <taxon>Sar</taxon>
        <taxon>Alveolata</taxon>
        <taxon>Dinophyceae</taxon>
        <taxon>Suessiales</taxon>
        <taxon>Symbiodiniaceae</taxon>
        <taxon>Cladocopium</taxon>
    </lineage>
</organism>
<proteinExistence type="predicted"/>
<feature type="compositionally biased region" description="Low complexity" evidence="1">
    <location>
        <begin position="50"/>
        <end position="64"/>
    </location>
</feature>
<keyword evidence="4" id="KW-1185">Reference proteome</keyword>
<dbReference type="Proteomes" id="UP001152797">
    <property type="component" value="Unassembled WGS sequence"/>
</dbReference>
<sequence>MAALPTRAPTAIDSIDSTASHSCHLKQPRFCGHVIVGLTTAVTAAMQMSRHSIARSAQRRSITARTRRRSKKTKGRNDKSTICKVTEPSPAIDASPGNSCPRKILETVAVMESPLECLDAFRTCLSQMSVKKCLDLEQPENPILRLALLEQMGIKGGYKAWLSLPKRHGVLKTLGEAAEASLLPNEDITAMGISVLGILGQERIEMQHSGAELSANQVFALYRYFAEVLPTSFLHLVLDQLNHPSLDPLQVQEDDILSIALAAEAQGLADNERLARLAQLLMKRWSKLSKSSKRGLLESMLLLPQLLQLAPGLEEALLEQCQCNQSLRALPFRCFTWLLDSWGTQPGSRLFPVLLRPALEWHLTDLDVRRLVIVSKMFDAFVPEAAAEVVLLWHSWAENLSAESQVKSWRWSIFQEALREVSGSRHLTRQTGTSLGDMIIEGVLLVELLRHAKSLPLDLLLELLRRMPAAREQLAADLPGMVWHFLDGHGGGLSLLAAMKIAQGEAFIKCEPNSELWNALVKHIVLQLNGHSTFKFFCRCRPAPLLREAVQKKLKGWQALELKVMLS</sequence>
<evidence type="ECO:0000256" key="1">
    <source>
        <dbReference type="SAM" id="MobiDB-lite"/>
    </source>
</evidence>
<protein>
    <submittedName>
        <fullName evidence="2">Uncharacterized protein</fullName>
    </submittedName>
</protein>
<comment type="caution">
    <text evidence="2">The sequence shown here is derived from an EMBL/GenBank/DDBJ whole genome shotgun (WGS) entry which is preliminary data.</text>
</comment>